<keyword evidence="2" id="KW-1185">Reference proteome</keyword>
<comment type="caution">
    <text evidence="1">The sequence shown here is derived from an EMBL/GenBank/DDBJ whole genome shotgun (WGS) entry which is preliminary data.</text>
</comment>
<accession>A0A0W0ZBE0</accession>
<dbReference type="Proteomes" id="UP000054703">
    <property type="component" value="Unassembled WGS sequence"/>
</dbReference>
<dbReference type="InterPro" id="IPR039555">
    <property type="entry name" value="TraF/TrbB"/>
</dbReference>
<evidence type="ECO:0000313" key="1">
    <source>
        <dbReference type="EMBL" id="KTD66476.1"/>
    </source>
</evidence>
<sequence length="164" mass="18864">MKRWSLFLLFFSIPVIALALPGSALKSLETVHYDERKSIQEIEKTPEIKKVDTYILVLFFSNQCPHCVSFAPVVKQYAQINHLSIEPITLNGQTLPEFPKAQFATQEMIDLAYQGKPVVYPALFLANIKKHTLYPVSFGEMTYSELSERINLLKNRVVDYERSH</sequence>
<proteinExistence type="predicted"/>
<dbReference type="AlphaFoldDB" id="A0A0W0ZBE0"/>
<evidence type="ECO:0000313" key="2">
    <source>
        <dbReference type="Proteomes" id="UP000054703"/>
    </source>
</evidence>
<dbReference type="InterPro" id="IPR036249">
    <property type="entry name" value="Thioredoxin-like_sf"/>
</dbReference>
<reference evidence="1 2" key="1">
    <citation type="submission" date="2015-11" db="EMBL/GenBank/DDBJ databases">
        <title>Genomic analysis of 38 Legionella species identifies large and diverse effector repertoires.</title>
        <authorList>
            <person name="Burstein D."/>
            <person name="Amaro F."/>
            <person name="Zusman T."/>
            <person name="Lifshitz Z."/>
            <person name="Cohen O."/>
            <person name="Gilbert J.A."/>
            <person name="Pupko T."/>
            <person name="Shuman H.A."/>
            <person name="Segal G."/>
        </authorList>
    </citation>
    <scope>NUCLEOTIDE SEQUENCE [LARGE SCALE GENOMIC DNA]</scope>
    <source>
        <strain evidence="1 2">SC-63-C7</strain>
    </source>
</reference>
<dbReference type="Gene3D" id="3.40.30.10">
    <property type="entry name" value="Glutaredoxin"/>
    <property type="match status" value="1"/>
</dbReference>
<dbReference type="STRING" id="45074.Lsan_0421"/>
<organism evidence="1 2">
    <name type="scientific">Legionella santicrucis</name>
    <dbReference type="NCBI Taxonomy" id="45074"/>
    <lineage>
        <taxon>Bacteria</taxon>
        <taxon>Pseudomonadati</taxon>
        <taxon>Pseudomonadota</taxon>
        <taxon>Gammaproteobacteria</taxon>
        <taxon>Legionellales</taxon>
        <taxon>Legionellaceae</taxon>
        <taxon>Legionella</taxon>
    </lineage>
</organism>
<gene>
    <name evidence="1" type="ORF">Lsan_0421</name>
</gene>
<name>A0A0W0ZBE0_9GAMM</name>
<dbReference type="OrthoDB" id="5559625at2"/>
<dbReference type="PATRIC" id="fig|45074.5.peg.447"/>
<dbReference type="SUPFAM" id="SSF52833">
    <property type="entry name" value="Thioredoxin-like"/>
    <property type="match status" value="1"/>
</dbReference>
<dbReference type="EMBL" id="LNYU01000009">
    <property type="protein sequence ID" value="KTD66476.1"/>
    <property type="molecule type" value="Genomic_DNA"/>
</dbReference>
<dbReference type="Pfam" id="PF13728">
    <property type="entry name" value="TraF"/>
    <property type="match status" value="1"/>
</dbReference>
<dbReference type="RefSeq" id="WP_058512894.1">
    <property type="nucleotide sequence ID" value="NZ_CAAAIH010000025.1"/>
</dbReference>
<protein>
    <submittedName>
        <fullName evidence="1">Conjugative transfer protein</fullName>
    </submittedName>
</protein>